<dbReference type="Pfam" id="PF04116">
    <property type="entry name" value="FA_hydroxylase"/>
    <property type="match status" value="1"/>
</dbReference>
<keyword evidence="4" id="KW-0472">Membrane</keyword>
<dbReference type="Proteomes" id="UP000504637">
    <property type="component" value="Unplaced"/>
</dbReference>
<proteinExistence type="predicted"/>
<feature type="region of interest" description="Disordered" evidence="5">
    <location>
        <begin position="1"/>
        <end position="27"/>
    </location>
</feature>
<dbReference type="GO" id="GO:0016020">
    <property type="term" value="C:membrane"/>
    <property type="evidence" value="ECO:0007669"/>
    <property type="project" value="UniProtKB-SubCell"/>
</dbReference>
<evidence type="ECO:0000313" key="7">
    <source>
        <dbReference type="Proteomes" id="UP000504637"/>
    </source>
</evidence>
<sequence>MAAKTTTFDASAVKETSAGNPLRNPKDSMKSTWRHDYSQWNIHHWLIHLVNIYSCDLKKPIPVHQKDDPIPYLTQWSLHRWILTHAAWPMAVQWIYNTYTGVQFTPIFAFVYYMICFQLNSIHQLWVLRGMGHTFGYFDGDKHGRDEVPDVGVAKTVQSLLLTTSIRPILAVFLAYRASEGVHLSWWLPIEVGLYPIILDFWFYSYHRACHELDGLWQYHRTHHLTKHPSPLLSSYADSEQEFIELALVPVLTYGVLKLFGFPMPFYDWWVCHTYIIFTEAFGHSGIRVWGSPAGTFSYFLRLTGTELTIEDHDMHHRKGWKHSSNYGKATRVWDRLLGTCGERVEGYDANIDYSNHVNLPAY</sequence>
<gene>
    <name evidence="8" type="ORF">K489DRAFT_389859</name>
</gene>
<dbReference type="GO" id="GO:0016491">
    <property type="term" value="F:oxidoreductase activity"/>
    <property type="evidence" value="ECO:0007669"/>
    <property type="project" value="InterPro"/>
</dbReference>
<evidence type="ECO:0000256" key="1">
    <source>
        <dbReference type="ARBA" id="ARBA00004370"/>
    </source>
</evidence>
<evidence type="ECO:0000256" key="3">
    <source>
        <dbReference type="ARBA" id="ARBA00022989"/>
    </source>
</evidence>
<dbReference type="GO" id="GO:0008610">
    <property type="term" value="P:lipid biosynthetic process"/>
    <property type="evidence" value="ECO:0007669"/>
    <property type="project" value="InterPro"/>
</dbReference>
<comment type="subcellular location">
    <subcellularLocation>
        <location evidence="1">Membrane</location>
    </subcellularLocation>
</comment>
<organism evidence="8">
    <name type="scientific">Dissoconium aciculare CBS 342.82</name>
    <dbReference type="NCBI Taxonomy" id="1314786"/>
    <lineage>
        <taxon>Eukaryota</taxon>
        <taxon>Fungi</taxon>
        <taxon>Dikarya</taxon>
        <taxon>Ascomycota</taxon>
        <taxon>Pezizomycotina</taxon>
        <taxon>Dothideomycetes</taxon>
        <taxon>Dothideomycetidae</taxon>
        <taxon>Mycosphaerellales</taxon>
        <taxon>Dissoconiaceae</taxon>
        <taxon>Dissoconium</taxon>
    </lineage>
</organism>
<dbReference type="InterPro" id="IPR006694">
    <property type="entry name" value="Fatty_acid_hydroxylase"/>
</dbReference>
<feature type="domain" description="Fatty acid hydroxylase" evidence="6">
    <location>
        <begin position="194"/>
        <end position="340"/>
    </location>
</feature>
<dbReference type="GO" id="GO:0005506">
    <property type="term" value="F:iron ion binding"/>
    <property type="evidence" value="ECO:0007669"/>
    <property type="project" value="InterPro"/>
</dbReference>
<dbReference type="InterPro" id="IPR050307">
    <property type="entry name" value="Sterol_Desaturase_Related"/>
</dbReference>
<evidence type="ECO:0000256" key="4">
    <source>
        <dbReference type="ARBA" id="ARBA00023136"/>
    </source>
</evidence>
<keyword evidence="7" id="KW-1185">Reference proteome</keyword>
<reference evidence="8" key="3">
    <citation type="submission" date="2025-08" db="UniProtKB">
        <authorList>
            <consortium name="RefSeq"/>
        </authorList>
    </citation>
    <scope>IDENTIFICATION</scope>
    <source>
        <strain evidence="8">CBS 342.82</strain>
    </source>
</reference>
<evidence type="ECO:0000313" key="8">
    <source>
        <dbReference type="RefSeq" id="XP_033458237.1"/>
    </source>
</evidence>
<evidence type="ECO:0000259" key="6">
    <source>
        <dbReference type="Pfam" id="PF04116"/>
    </source>
</evidence>
<dbReference type="RefSeq" id="XP_033458237.1">
    <property type="nucleotide sequence ID" value="XM_033606549.1"/>
</dbReference>
<dbReference type="GeneID" id="54364349"/>
<accession>A0A6J3LZK2</accession>
<dbReference type="AlphaFoldDB" id="A0A6J3LZK2"/>
<evidence type="ECO:0000256" key="2">
    <source>
        <dbReference type="ARBA" id="ARBA00022692"/>
    </source>
</evidence>
<dbReference type="PANTHER" id="PTHR11863">
    <property type="entry name" value="STEROL DESATURASE"/>
    <property type="match status" value="1"/>
</dbReference>
<reference evidence="8" key="2">
    <citation type="submission" date="2020-04" db="EMBL/GenBank/DDBJ databases">
        <authorList>
            <consortium name="NCBI Genome Project"/>
        </authorList>
    </citation>
    <scope>NUCLEOTIDE SEQUENCE</scope>
    <source>
        <strain evidence="8">CBS 342.82</strain>
    </source>
</reference>
<dbReference type="OrthoDB" id="6354873at2759"/>
<keyword evidence="3" id="KW-1133">Transmembrane helix</keyword>
<protein>
    <recommendedName>
        <fullName evidence="6">Fatty acid hydroxylase domain-containing protein</fullName>
    </recommendedName>
</protein>
<keyword evidence="2" id="KW-0812">Transmembrane</keyword>
<name>A0A6J3LZK2_9PEZI</name>
<reference evidence="8" key="1">
    <citation type="submission" date="2020-01" db="EMBL/GenBank/DDBJ databases">
        <authorList>
            <consortium name="DOE Joint Genome Institute"/>
            <person name="Haridas S."/>
            <person name="Albert R."/>
            <person name="Binder M."/>
            <person name="Bloem J."/>
            <person name="Labutti K."/>
            <person name="Salamov A."/>
            <person name="Andreopoulos B."/>
            <person name="Baker S.E."/>
            <person name="Barry K."/>
            <person name="Bills G."/>
            <person name="Bluhm B.H."/>
            <person name="Cannon C."/>
            <person name="Castanera R."/>
            <person name="Culley D.E."/>
            <person name="Daum C."/>
            <person name="Ezra D."/>
            <person name="Gonzalez J.B."/>
            <person name="Henrissat B."/>
            <person name="Kuo A."/>
            <person name="Liang C."/>
            <person name="Lipzen A."/>
            <person name="Lutzoni F."/>
            <person name="Magnuson J."/>
            <person name="Mondo S."/>
            <person name="Nolan M."/>
            <person name="Ohm R."/>
            <person name="Pangilinan J."/>
            <person name="Park H.-J."/>
            <person name="Ramirez L."/>
            <person name="Alfaro M."/>
            <person name="Sun H."/>
            <person name="Tritt A."/>
            <person name="Yoshinaga Y."/>
            <person name="Zwiers L.-H."/>
            <person name="Turgeon B.G."/>
            <person name="Goodwin S.B."/>
            <person name="Spatafora J.W."/>
            <person name="Crous P.W."/>
            <person name="Grigoriev I.V."/>
        </authorList>
    </citation>
    <scope>NUCLEOTIDE SEQUENCE</scope>
    <source>
        <strain evidence="8">CBS 342.82</strain>
    </source>
</reference>
<evidence type="ECO:0000256" key="5">
    <source>
        <dbReference type="SAM" id="MobiDB-lite"/>
    </source>
</evidence>